<evidence type="ECO:0000313" key="1">
    <source>
        <dbReference type="EnsemblMetazoa" id="ACUA020206-PA"/>
    </source>
</evidence>
<dbReference type="VEuPathDB" id="VectorBase:ACUA020206"/>
<protein>
    <submittedName>
        <fullName evidence="1">Uncharacterized protein</fullName>
    </submittedName>
</protein>
<dbReference type="EnsemblMetazoa" id="ACUA020206-RA">
    <property type="protein sequence ID" value="ACUA020206-PA"/>
    <property type="gene ID" value="ACUA020206"/>
</dbReference>
<name>A0A182MK41_9DIPT</name>
<proteinExistence type="predicted"/>
<dbReference type="Proteomes" id="UP000075883">
    <property type="component" value="Unassembled WGS sequence"/>
</dbReference>
<sequence length="153" mass="16849">MEVLARLRPLILLRLPPIVHLPSTCGNKSYLSQACYVLAKDTISFSFHRKPPFASDTPVKANFTYVQLAKLFANGSTPTCTLPPGELTPAESAQWLSGFPDRKQSLLRYDAVVVVVVLTAKGTWLMCVNGKQLDVPGRHGHGNRDATRNRCTN</sequence>
<accession>A0A182MK41</accession>
<dbReference type="EMBL" id="AXCM01008856">
    <property type="status" value="NOT_ANNOTATED_CDS"/>
    <property type="molecule type" value="Genomic_DNA"/>
</dbReference>
<evidence type="ECO:0000313" key="2">
    <source>
        <dbReference type="Proteomes" id="UP000075883"/>
    </source>
</evidence>
<keyword evidence="2" id="KW-1185">Reference proteome</keyword>
<organism evidence="1 2">
    <name type="scientific">Anopheles culicifacies</name>
    <dbReference type="NCBI Taxonomy" id="139723"/>
    <lineage>
        <taxon>Eukaryota</taxon>
        <taxon>Metazoa</taxon>
        <taxon>Ecdysozoa</taxon>
        <taxon>Arthropoda</taxon>
        <taxon>Hexapoda</taxon>
        <taxon>Insecta</taxon>
        <taxon>Pterygota</taxon>
        <taxon>Neoptera</taxon>
        <taxon>Endopterygota</taxon>
        <taxon>Diptera</taxon>
        <taxon>Nematocera</taxon>
        <taxon>Culicoidea</taxon>
        <taxon>Culicidae</taxon>
        <taxon>Anophelinae</taxon>
        <taxon>Anopheles</taxon>
        <taxon>culicifacies species complex</taxon>
    </lineage>
</organism>
<reference evidence="1" key="2">
    <citation type="submission" date="2020-05" db="UniProtKB">
        <authorList>
            <consortium name="EnsemblMetazoa"/>
        </authorList>
    </citation>
    <scope>IDENTIFICATION</scope>
    <source>
        <strain evidence="1">A-37</strain>
    </source>
</reference>
<reference evidence="2" key="1">
    <citation type="submission" date="2013-09" db="EMBL/GenBank/DDBJ databases">
        <title>The Genome Sequence of Anopheles culicifacies species A.</title>
        <authorList>
            <consortium name="The Broad Institute Genomics Platform"/>
            <person name="Neafsey D.E."/>
            <person name="Besansky N."/>
            <person name="Howell P."/>
            <person name="Walton C."/>
            <person name="Young S.K."/>
            <person name="Zeng Q."/>
            <person name="Gargeya S."/>
            <person name="Fitzgerald M."/>
            <person name="Haas B."/>
            <person name="Abouelleil A."/>
            <person name="Allen A.W."/>
            <person name="Alvarado L."/>
            <person name="Arachchi H.M."/>
            <person name="Berlin A.M."/>
            <person name="Chapman S.B."/>
            <person name="Gainer-Dewar J."/>
            <person name="Goldberg J."/>
            <person name="Griggs A."/>
            <person name="Gujja S."/>
            <person name="Hansen M."/>
            <person name="Howarth C."/>
            <person name="Imamovic A."/>
            <person name="Ireland A."/>
            <person name="Larimer J."/>
            <person name="McCowan C."/>
            <person name="Murphy C."/>
            <person name="Pearson M."/>
            <person name="Poon T.W."/>
            <person name="Priest M."/>
            <person name="Roberts A."/>
            <person name="Saif S."/>
            <person name="Shea T."/>
            <person name="Sisk P."/>
            <person name="Sykes S."/>
            <person name="Wortman J."/>
            <person name="Nusbaum C."/>
            <person name="Birren B."/>
        </authorList>
    </citation>
    <scope>NUCLEOTIDE SEQUENCE [LARGE SCALE GENOMIC DNA]</scope>
    <source>
        <strain evidence="2">A-37</strain>
    </source>
</reference>
<dbReference type="AlphaFoldDB" id="A0A182MK41"/>